<evidence type="ECO:0000313" key="13">
    <source>
        <dbReference type="EMBL" id="MEE2024662.1"/>
    </source>
</evidence>
<feature type="transmembrane region" description="Helical" evidence="11">
    <location>
        <begin position="21"/>
        <end position="39"/>
    </location>
</feature>
<keyword evidence="14" id="KW-1185">Reference proteome</keyword>
<evidence type="ECO:0000313" key="14">
    <source>
        <dbReference type="Proteomes" id="UP001339167"/>
    </source>
</evidence>
<evidence type="ECO:0000256" key="6">
    <source>
        <dbReference type="ARBA" id="ARBA00022692"/>
    </source>
</evidence>
<evidence type="ECO:0000256" key="7">
    <source>
        <dbReference type="ARBA" id="ARBA00022989"/>
    </source>
</evidence>
<evidence type="ECO:0000256" key="10">
    <source>
        <dbReference type="ARBA" id="ARBA00030775"/>
    </source>
</evidence>
<dbReference type="InterPro" id="IPR012902">
    <property type="entry name" value="N_methyl_site"/>
</dbReference>
<dbReference type="EMBL" id="JAUGZK010000006">
    <property type="protein sequence ID" value="MEE2024662.1"/>
    <property type="molecule type" value="Genomic_DNA"/>
</dbReference>
<dbReference type="Pfam" id="PF12019">
    <property type="entry name" value="GspH"/>
    <property type="match status" value="1"/>
</dbReference>
<gene>
    <name evidence="13" type="ORF">QWF21_10425</name>
</gene>
<dbReference type="PANTHER" id="PTHR30093">
    <property type="entry name" value="GENERAL SECRETION PATHWAY PROTEIN G"/>
    <property type="match status" value="1"/>
</dbReference>
<dbReference type="Gene3D" id="3.30.700.10">
    <property type="entry name" value="Glycoprotein, Type 4 Pilin"/>
    <property type="match status" value="1"/>
</dbReference>
<dbReference type="SUPFAM" id="SSF54523">
    <property type="entry name" value="Pili subunits"/>
    <property type="match status" value="1"/>
</dbReference>
<dbReference type="InterPro" id="IPR045584">
    <property type="entry name" value="Pilin-like"/>
</dbReference>
<dbReference type="Pfam" id="PF07963">
    <property type="entry name" value="N_methyl"/>
    <property type="match status" value="1"/>
</dbReference>
<comment type="subcellular location">
    <subcellularLocation>
        <location evidence="1">Cell inner membrane</location>
        <topology evidence="1">Single-pass membrane protein</topology>
    </subcellularLocation>
</comment>
<dbReference type="InterPro" id="IPR022346">
    <property type="entry name" value="T2SS_GspH"/>
</dbReference>
<keyword evidence="4" id="KW-0488">Methylation</keyword>
<dbReference type="PRINTS" id="PR00885">
    <property type="entry name" value="BCTERIALGSPH"/>
</dbReference>
<dbReference type="RefSeq" id="WP_330088014.1">
    <property type="nucleotide sequence ID" value="NZ_JAUGZK010000006.1"/>
</dbReference>
<evidence type="ECO:0000256" key="3">
    <source>
        <dbReference type="ARBA" id="ARBA00022475"/>
    </source>
</evidence>
<accession>A0ABU7JG41</accession>
<evidence type="ECO:0000256" key="4">
    <source>
        <dbReference type="ARBA" id="ARBA00022481"/>
    </source>
</evidence>
<evidence type="ECO:0000256" key="9">
    <source>
        <dbReference type="ARBA" id="ARBA00025772"/>
    </source>
</evidence>
<feature type="domain" description="General secretion pathway GspH" evidence="12">
    <location>
        <begin position="51"/>
        <end position="143"/>
    </location>
</feature>
<evidence type="ECO:0000256" key="2">
    <source>
        <dbReference type="ARBA" id="ARBA00021549"/>
    </source>
</evidence>
<dbReference type="Proteomes" id="UP001339167">
    <property type="component" value="Unassembled WGS sequence"/>
</dbReference>
<evidence type="ECO:0000256" key="5">
    <source>
        <dbReference type="ARBA" id="ARBA00022519"/>
    </source>
</evidence>
<dbReference type="InterPro" id="IPR002416">
    <property type="entry name" value="T2SS_protein-GspH"/>
</dbReference>
<sequence length="154" mass="16874">MPFVGEINSMQQERGFSLMELMIVLAIAAILAAVALPSFDSWLQQERHTRAVNQLQAIYHFARSEAVKREASIAVTATAAQVSVIALEDEQVLRQFELSSRLSVSLMDVELLATGQVPASARWQVRDPRGYATDRCLIILPSGQLTVQASSCAT</sequence>
<keyword evidence="3" id="KW-1003">Cell membrane</keyword>
<protein>
    <recommendedName>
        <fullName evidence="2">Type II secretion system protein H</fullName>
    </recommendedName>
    <alternativeName>
        <fullName evidence="10">General secretion pathway protein H</fullName>
    </alternativeName>
</protein>
<keyword evidence="6 11" id="KW-0812">Transmembrane</keyword>
<keyword evidence="8 11" id="KW-0472">Membrane</keyword>
<comment type="similarity">
    <text evidence="9">Belongs to the GSP H family.</text>
</comment>
<keyword evidence="7 11" id="KW-1133">Transmembrane helix</keyword>
<dbReference type="NCBIfam" id="TIGR02532">
    <property type="entry name" value="IV_pilin_GFxxxE"/>
    <property type="match status" value="1"/>
</dbReference>
<evidence type="ECO:0000256" key="11">
    <source>
        <dbReference type="SAM" id="Phobius"/>
    </source>
</evidence>
<evidence type="ECO:0000259" key="12">
    <source>
        <dbReference type="Pfam" id="PF12019"/>
    </source>
</evidence>
<comment type="caution">
    <text evidence="13">The sequence shown here is derived from an EMBL/GenBank/DDBJ whole genome shotgun (WGS) entry which is preliminary data.</text>
</comment>
<reference evidence="13 14" key="1">
    <citation type="submission" date="2023-06" db="EMBL/GenBank/DDBJ databases">
        <title>Alkalimonas sp., MEB004 an alkaliphilic bacterium isolated from Lonar Lake, India.</title>
        <authorList>
            <person name="Joshi A."/>
            <person name="Thite S."/>
        </authorList>
    </citation>
    <scope>NUCLEOTIDE SEQUENCE [LARGE SCALE GENOMIC DNA]</scope>
    <source>
        <strain evidence="13 14">MEB004</strain>
    </source>
</reference>
<name>A0ABU7JG41_9GAMM</name>
<evidence type="ECO:0000256" key="1">
    <source>
        <dbReference type="ARBA" id="ARBA00004377"/>
    </source>
</evidence>
<evidence type="ECO:0000256" key="8">
    <source>
        <dbReference type="ARBA" id="ARBA00023136"/>
    </source>
</evidence>
<keyword evidence="5" id="KW-0997">Cell inner membrane</keyword>
<organism evidence="13 14">
    <name type="scientific">Alkalimonas mucilaginosa</name>
    <dbReference type="NCBI Taxonomy" id="3057676"/>
    <lineage>
        <taxon>Bacteria</taxon>
        <taxon>Pseudomonadati</taxon>
        <taxon>Pseudomonadota</taxon>
        <taxon>Gammaproteobacteria</taxon>
        <taxon>Alkalimonas</taxon>
    </lineage>
</organism>
<proteinExistence type="inferred from homology"/>